<organism evidence="1 2">
    <name type="scientific">Punica granatum</name>
    <name type="common">Pomegranate</name>
    <dbReference type="NCBI Taxonomy" id="22663"/>
    <lineage>
        <taxon>Eukaryota</taxon>
        <taxon>Viridiplantae</taxon>
        <taxon>Streptophyta</taxon>
        <taxon>Embryophyta</taxon>
        <taxon>Tracheophyta</taxon>
        <taxon>Spermatophyta</taxon>
        <taxon>Magnoliopsida</taxon>
        <taxon>eudicotyledons</taxon>
        <taxon>Gunneridae</taxon>
        <taxon>Pentapetalae</taxon>
        <taxon>rosids</taxon>
        <taxon>malvids</taxon>
        <taxon>Myrtales</taxon>
        <taxon>Lythraceae</taxon>
        <taxon>Punica</taxon>
    </lineage>
</organism>
<gene>
    <name evidence="1" type="ORF">CRG98_021192</name>
</gene>
<dbReference type="EMBL" id="PGOL01001393">
    <property type="protein sequence ID" value="PKI58434.1"/>
    <property type="molecule type" value="Genomic_DNA"/>
</dbReference>
<keyword evidence="2" id="KW-1185">Reference proteome</keyword>
<dbReference type="AlphaFoldDB" id="A0A2I0JQ58"/>
<comment type="caution">
    <text evidence="1">The sequence shown here is derived from an EMBL/GenBank/DDBJ whole genome shotgun (WGS) entry which is preliminary data.</text>
</comment>
<dbReference type="Proteomes" id="UP000233551">
    <property type="component" value="Unassembled WGS sequence"/>
</dbReference>
<reference evidence="1 2" key="1">
    <citation type="submission" date="2017-11" db="EMBL/GenBank/DDBJ databases">
        <title>De-novo sequencing of pomegranate (Punica granatum L.) genome.</title>
        <authorList>
            <person name="Akparov Z."/>
            <person name="Amiraslanov A."/>
            <person name="Hajiyeva S."/>
            <person name="Abbasov M."/>
            <person name="Kaur K."/>
            <person name="Hamwieh A."/>
            <person name="Solovyev V."/>
            <person name="Salamov A."/>
            <person name="Braich B."/>
            <person name="Kosarev P."/>
            <person name="Mahmoud A."/>
            <person name="Hajiyev E."/>
            <person name="Babayeva S."/>
            <person name="Izzatullayeva V."/>
            <person name="Mammadov A."/>
            <person name="Mammadov A."/>
            <person name="Sharifova S."/>
            <person name="Ojaghi J."/>
            <person name="Eynullazada K."/>
            <person name="Bayramov B."/>
            <person name="Abdulazimova A."/>
            <person name="Shahmuradov I."/>
        </authorList>
    </citation>
    <scope>NUCLEOTIDE SEQUENCE [LARGE SCALE GENOMIC DNA]</scope>
    <source>
        <strain evidence="2">cv. AG2017</strain>
        <tissue evidence="1">Leaf</tissue>
    </source>
</reference>
<name>A0A2I0JQ58_PUNGR</name>
<proteinExistence type="predicted"/>
<evidence type="ECO:0000313" key="2">
    <source>
        <dbReference type="Proteomes" id="UP000233551"/>
    </source>
</evidence>
<protein>
    <submittedName>
        <fullName evidence="1">Uncharacterized protein</fullName>
    </submittedName>
</protein>
<sequence>MEVVHGCRLSDCDHLFTGESGDYEEPFERDGTTRQGPFPGVVYLSVDRASGSPVRKGICESSGVPRLRQDASEMYSDVPLVTLAPRGIFRVPYWTPSDASVIR</sequence>
<accession>A0A2I0JQ58</accession>
<evidence type="ECO:0000313" key="1">
    <source>
        <dbReference type="EMBL" id="PKI58434.1"/>
    </source>
</evidence>